<accession>A0A2P6NQ59</accession>
<dbReference type="Proteomes" id="UP000241769">
    <property type="component" value="Unassembled WGS sequence"/>
</dbReference>
<keyword evidence="2" id="KW-1185">Reference proteome</keyword>
<dbReference type="AlphaFoldDB" id="A0A2P6NQ59"/>
<evidence type="ECO:0000313" key="2">
    <source>
        <dbReference type="Proteomes" id="UP000241769"/>
    </source>
</evidence>
<name>A0A2P6NQ59_9EUKA</name>
<gene>
    <name evidence="1" type="ORF">PROFUN_03070</name>
</gene>
<organism evidence="1 2">
    <name type="scientific">Planoprotostelium fungivorum</name>
    <dbReference type="NCBI Taxonomy" id="1890364"/>
    <lineage>
        <taxon>Eukaryota</taxon>
        <taxon>Amoebozoa</taxon>
        <taxon>Evosea</taxon>
        <taxon>Variosea</taxon>
        <taxon>Cavosteliida</taxon>
        <taxon>Cavosteliaceae</taxon>
        <taxon>Planoprotostelium</taxon>
    </lineage>
</organism>
<protein>
    <submittedName>
        <fullName evidence="1">Uncharacterized protein</fullName>
    </submittedName>
</protein>
<dbReference type="CDD" id="cd22997">
    <property type="entry name" value="GT_LH"/>
    <property type="match status" value="1"/>
</dbReference>
<evidence type="ECO:0000313" key="1">
    <source>
        <dbReference type="EMBL" id="PRP86083.1"/>
    </source>
</evidence>
<dbReference type="PANTHER" id="PTHR36587:SF2">
    <property type="entry name" value="EXPRESSION SITE-ASSOCIATED GENE 3 (ESAG3)-LIKE PROTEIN"/>
    <property type="match status" value="1"/>
</dbReference>
<dbReference type="InParanoid" id="A0A2P6NQ59"/>
<comment type="caution">
    <text evidence="1">The sequence shown here is derived from an EMBL/GenBank/DDBJ whole genome shotgun (WGS) entry which is preliminary data.</text>
</comment>
<sequence length="311" mass="35978">MFCRSLFSALVNKYPPPTIIKLNDKSTAEESELNKITGFSSIADSLKADDLVIYVAHDVWFQLPPEVVQLRFESMKKKKNVVWAADKECWPNHWSSKACNWIPDSTLPTDIYGNKTDVDKLCYRPRWLNSGAVLGRGDRMKKMFKYATTKLSRTTPPPTTTQGILAEVFQERYKQEKYVLDYESEFIQTMTKSVQDVMWSNDLHEGTLSSSPLSTRQYPKKIDLRGLLDETNSPWRGRNLAWNRITNSVPAAIHLNGWDGEKIVEPSWTKMWWFDELLEITEKMMKDEKAGAWVGETWKSWNDLCGEISLF</sequence>
<reference evidence="1 2" key="1">
    <citation type="journal article" date="2018" name="Genome Biol. Evol.">
        <title>Multiple Roots of Fruiting Body Formation in Amoebozoa.</title>
        <authorList>
            <person name="Hillmann F."/>
            <person name="Forbes G."/>
            <person name="Novohradska S."/>
            <person name="Ferling I."/>
            <person name="Riege K."/>
            <person name="Groth M."/>
            <person name="Westermann M."/>
            <person name="Marz M."/>
            <person name="Spaller T."/>
            <person name="Winckler T."/>
            <person name="Schaap P."/>
            <person name="Glockner G."/>
        </authorList>
    </citation>
    <scope>NUCLEOTIDE SEQUENCE [LARGE SCALE GENOMIC DNA]</scope>
    <source>
        <strain evidence="1 2">Jena</strain>
    </source>
</reference>
<dbReference type="OrthoDB" id="422736at2759"/>
<dbReference type="EMBL" id="MDYQ01000035">
    <property type="protein sequence ID" value="PRP86083.1"/>
    <property type="molecule type" value="Genomic_DNA"/>
</dbReference>
<dbReference type="PANTHER" id="PTHR36587">
    <property type="entry name" value="EXPRESSION SITE-ASSOCIATED GENE 3 (ESAG3)-LIKE PROTEIN"/>
    <property type="match status" value="1"/>
</dbReference>
<proteinExistence type="predicted"/>